<feature type="compositionally biased region" description="Polar residues" evidence="1">
    <location>
        <begin position="1"/>
        <end position="13"/>
    </location>
</feature>
<dbReference type="AlphaFoldDB" id="A0A8J9Z3X1"/>
<feature type="region of interest" description="Disordered" evidence="1">
    <location>
        <begin position="1"/>
        <end position="29"/>
    </location>
</feature>
<name>A0A8J9Z3X1_BRALA</name>
<gene>
    <name evidence="2" type="primary">Hypp7767</name>
    <name evidence="2" type="ORF">BLAG_LOCUS8616</name>
</gene>
<proteinExistence type="predicted"/>
<sequence length="688" mass="74244">MRQATDTAVSSTTSGGGDSMEPRSGDAVTVVNLGGGDADSSVKDVQLLQLYNNLWYGQMCTLPKLQDRPPGGQRALSASTPPRPIQCRLPISSPLSIGKSAMSPSVSTTHGIYTSSSAHSLSSDTGLFSPLFTSTPANKIQPAKQSFGPPDLSPSRYVQDTTTSRVTSNSLSAERHFVFTTSTHLAVPVYRPHSGLAATPKGGHQTVLGNCLTPPSYVGKALTHAAERVFTTIASHTLLKPPCTTPRIAGPTSMSSDSSTVENKDKTQDSNNKNEVMIPQPRYQVGPRRCLANEFGQQQVRKHGNHAANDEWKDDSECSLLPITPCANSFPGQHDSCPSPIGEDGPSSVSVVTAVRPSPVFVTSPCLPMRKPKSAPAIPAYLTKSPEDRPYMPSPVYLLAQKQFSSQHHRQLQSSGLSITRPIAGVKPSVRMRATVPQQESTSSYAVRIIPRSSQALTYLSKGTARVEKTGVSPILLSGKPGSFPPHRANKTVVLLSPTGQKKKPFVEGNRPHYNTPRSHSASDNICTPPEIHSSDFDPSVFLVALPAAEIGVRRKEKPGSFISGAPSPRKDLARSLQQSTAENGITMSQLQSHATKDPNPDVPLDIFSKYHENMSSYGRKCRGATKLYGFSLAPIPQPEGYHAICPHCGRDLSRGKLQPIPATDPFSWYDRNCYICQQNPYKARCYT</sequence>
<evidence type="ECO:0000313" key="2">
    <source>
        <dbReference type="EMBL" id="CAH1246670.1"/>
    </source>
</evidence>
<feature type="compositionally biased region" description="Polar residues" evidence="1">
    <location>
        <begin position="252"/>
        <end position="261"/>
    </location>
</feature>
<evidence type="ECO:0000313" key="3">
    <source>
        <dbReference type="Proteomes" id="UP000838412"/>
    </source>
</evidence>
<evidence type="ECO:0000256" key="1">
    <source>
        <dbReference type="SAM" id="MobiDB-lite"/>
    </source>
</evidence>
<dbReference type="OrthoDB" id="10056436at2759"/>
<feature type="region of interest" description="Disordered" evidence="1">
    <location>
        <begin position="66"/>
        <end position="90"/>
    </location>
</feature>
<dbReference type="Proteomes" id="UP000838412">
    <property type="component" value="Chromosome 15"/>
</dbReference>
<dbReference type="EMBL" id="OV696700">
    <property type="protein sequence ID" value="CAH1246670.1"/>
    <property type="molecule type" value="Genomic_DNA"/>
</dbReference>
<keyword evidence="3" id="KW-1185">Reference proteome</keyword>
<feature type="region of interest" description="Disordered" evidence="1">
    <location>
        <begin position="242"/>
        <end position="274"/>
    </location>
</feature>
<accession>A0A8J9Z3X1</accession>
<organism evidence="2 3">
    <name type="scientific">Branchiostoma lanceolatum</name>
    <name type="common">Common lancelet</name>
    <name type="synonym">Amphioxus lanceolatum</name>
    <dbReference type="NCBI Taxonomy" id="7740"/>
    <lineage>
        <taxon>Eukaryota</taxon>
        <taxon>Metazoa</taxon>
        <taxon>Chordata</taxon>
        <taxon>Cephalochordata</taxon>
        <taxon>Leptocardii</taxon>
        <taxon>Amphioxiformes</taxon>
        <taxon>Branchiostomatidae</taxon>
        <taxon>Branchiostoma</taxon>
    </lineage>
</organism>
<protein>
    <submittedName>
        <fullName evidence="2">Hypp7767 protein</fullName>
    </submittedName>
</protein>
<feature type="region of interest" description="Disordered" evidence="1">
    <location>
        <begin position="502"/>
        <end position="524"/>
    </location>
</feature>
<reference evidence="2" key="1">
    <citation type="submission" date="2022-01" db="EMBL/GenBank/DDBJ databases">
        <authorList>
            <person name="Braso-Vives M."/>
        </authorList>
    </citation>
    <scope>NUCLEOTIDE SEQUENCE</scope>
</reference>
<feature type="region of interest" description="Disordered" evidence="1">
    <location>
        <begin position="559"/>
        <end position="578"/>
    </location>
</feature>